<dbReference type="Proteomes" id="UP000194127">
    <property type="component" value="Unassembled WGS sequence"/>
</dbReference>
<proteinExistence type="predicted"/>
<feature type="region of interest" description="Disordered" evidence="1">
    <location>
        <begin position="61"/>
        <end position="115"/>
    </location>
</feature>
<reference evidence="2 3" key="1">
    <citation type="submission" date="2017-04" db="EMBL/GenBank/DDBJ databases">
        <title>Genome Sequence of the Model Brown-Rot Fungus Postia placenta SB12.</title>
        <authorList>
            <consortium name="DOE Joint Genome Institute"/>
            <person name="Gaskell J."/>
            <person name="Kersten P."/>
            <person name="Larrondo L.F."/>
            <person name="Canessa P."/>
            <person name="Martinez D."/>
            <person name="Hibbett D."/>
            <person name="Schmoll M."/>
            <person name="Kubicek C.P."/>
            <person name="Martinez A.T."/>
            <person name="Yadav J."/>
            <person name="Master E."/>
            <person name="Magnuson J.K."/>
            <person name="James T."/>
            <person name="Yaver D."/>
            <person name="Berka R."/>
            <person name="Labutti K."/>
            <person name="Lipzen A."/>
            <person name="Aerts A."/>
            <person name="Barry K."/>
            <person name="Henrissat B."/>
            <person name="Blanchette R."/>
            <person name="Grigoriev I."/>
            <person name="Cullen D."/>
        </authorList>
    </citation>
    <scope>NUCLEOTIDE SEQUENCE [LARGE SCALE GENOMIC DNA]</scope>
    <source>
        <strain evidence="2 3">MAD-698-R-SB12</strain>
    </source>
</reference>
<evidence type="ECO:0000313" key="3">
    <source>
        <dbReference type="Proteomes" id="UP000194127"/>
    </source>
</evidence>
<accession>A0A1X6MZ09</accession>
<dbReference type="OrthoDB" id="2913041at2759"/>
<evidence type="ECO:0000256" key="1">
    <source>
        <dbReference type="SAM" id="MobiDB-lite"/>
    </source>
</evidence>
<dbReference type="AlphaFoldDB" id="A0A1X6MZ09"/>
<gene>
    <name evidence="2" type="ORF">POSPLADRAFT_1144607</name>
</gene>
<dbReference type="GeneID" id="36330663"/>
<dbReference type="EMBL" id="KZ110598">
    <property type="protein sequence ID" value="OSX61611.1"/>
    <property type="molecule type" value="Genomic_DNA"/>
</dbReference>
<organism evidence="2 3">
    <name type="scientific">Postia placenta MAD-698-R-SB12</name>
    <dbReference type="NCBI Taxonomy" id="670580"/>
    <lineage>
        <taxon>Eukaryota</taxon>
        <taxon>Fungi</taxon>
        <taxon>Dikarya</taxon>
        <taxon>Basidiomycota</taxon>
        <taxon>Agaricomycotina</taxon>
        <taxon>Agaricomycetes</taxon>
        <taxon>Polyporales</taxon>
        <taxon>Adustoporiaceae</taxon>
        <taxon>Rhodonia</taxon>
    </lineage>
</organism>
<protein>
    <submittedName>
        <fullName evidence="2">Uncharacterized protein</fullName>
    </submittedName>
</protein>
<sequence length="304" mass="33535">MATTDVVPAPITPAQSPTLACYPTSPIAHFPPPVQAAVRRPLRERCGFNLSLKIHTTCAQQGRAAPWSPKGHVQPHRNNLPRRRKGQIKRIVVVDDDSPSTTEPKPDSEQPPKGERHLQEVVPGLFLAFKLADAAADAAKRQEERYTHVIDICYPPPGYDSGAIEQAYEGRVHRLRLVLPAAHPADAERAGLGLTDAQLRAARDFLAQALPYVSATAPRPLMSSAPCANVRILVSTPPRRPTDAMSIVGCYLSFVSNKGADATLRFIDDQADILSIWKWEVSEDEVGKIERVARMWSWLSKVRR</sequence>
<dbReference type="RefSeq" id="XP_024338405.1">
    <property type="nucleotide sequence ID" value="XM_024485714.1"/>
</dbReference>
<keyword evidence="3" id="KW-1185">Reference proteome</keyword>
<feature type="compositionally biased region" description="Basic residues" evidence="1">
    <location>
        <begin position="73"/>
        <end position="88"/>
    </location>
</feature>
<feature type="compositionally biased region" description="Basic and acidic residues" evidence="1">
    <location>
        <begin position="104"/>
        <end position="115"/>
    </location>
</feature>
<evidence type="ECO:0000313" key="2">
    <source>
        <dbReference type="EMBL" id="OSX61611.1"/>
    </source>
</evidence>
<name>A0A1X6MZ09_9APHY</name>